<dbReference type="InterPro" id="IPR004534">
    <property type="entry name" value="SelA_trans"/>
</dbReference>
<reference evidence="10 11" key="1">
    <citation type="submission" date="2017-05" db="EMBL/GenBank/DDBJ databases">
        <title>Vagococcus spp. assemblies.</title>
        <authorList>
            <person name="Gulvik C.A."/>
        </authorList>
    </citation>
    <scope>NUCLEOTIDE SEQUENCE [LARGE SCALE GENOMIC DNA]</scope>
    <source>
        <strain evidence="10 11">CCUG 51432</strain>
    </source>
</reference>
<name>A0A430AQF9_9ENTE</name>
<evidence type="ECO:0000313" key="11">
    <source>
        <dbReference type="Proteomes" id="UP000287605"/>
    </source>
</evidence>
<dbReference type="HAMAP" id="MF_00423">
    <property type="entry name" value="SelA"/>
    <property type="match status" value="1"/>
</dbReference>
<dbReference type="AlphaFoldDB" id="A0A430AQF9"/>
<gene>
    <name evidence="8" type="primary">selA</name>
    <name evidence="10" type="ORF">CBF29_10130</name>
</gene>
<feature type="modified residue" description="N6-(pyridoxal phosphate)lysine" evidence="8 9">
    <location>
        <position position="291"/>
    </location>
</feature>
<organism evidence="10 11">
    <name type="scientific">Vagococcus elongatus</name>
    <dbReference type="NCBI Taxonomy" id="180344"/>
    <lineage>
        <taxon>Bacteria</taxon>
        <taxon>Bacillati</taxon>
        <taxon>Bacillota</taxon>
        <taxon>Bacilli</taxon>
        <taxon>Lactobacillales</taxon>
        <taxon>Enterococcaceae</taxon>
        <taxon>Vagococcus</taxon>
    </lineage>
</organism>
<comment type="function">
    <text evidence="8">Converts seryl-tRNA(Sec) to selenocysteinyl-tRNA(Sec) required for selenoprotein biosynthesis.</text>
</comment>
<evidence type="ECO:0000256" key="3">
    <source>
        <dbReference type="ARBA" id="ARBA00022679"/>
    </source>
</evidence>
<evidence type="ECO:0000256" key="9">
    <source>
        <dbReference type="PIRSR" id="PIRSR618319-50"/>
    </source>
</evidence>
<dbReference type="Gene3D" id="3.40.640.10">
    <property type="entry name" value="Type I PLP-dependent aspartate aminotransferase-like (Major domain)"/>
    <property type="match status" value="1"/>
</dbReference>
<comment type="subcellular location">
    <subcellularLocation>
        <location evidence="8">Cytoplasm</location>
    </subcellularLocation>
</comment>
<dbReference type="SUPFAM" id="SSF53383">
    <property type="entry name" value="PLP-dependent transferases"/>
    <property type="match status" value="1"/>
</dbReference>
<evidence type="ECO:0000313" key="10">
    <source>
        <dbReference type="EMBL" id="RSU10137.1"/>
    </source>
</evidence>
<dbReference type="InterPro" id="IPR015421">
    <property type="entry name" value="PyrdxlP-dep_Trfase_major"/>
</dbReference>
<dbReference type="OrthoDB" id="9787096at2"/>
<evidence type="ECO:0000256" key="5">
    <source>
        <dbReference type="ARBA" id="ARBA00022917"/>
    </source>
</evidence>
<evidence type="ECO:0000256" key="2">
    <source>
        <dbReference type="ARBA" id="ARBA00022490"/>
    </source>
</evidence>
<dbReference type="InterPro" id="IPR018319">
    <property type="entry name" value="SelA-like"/>
</dbReference>
<keyword evidence="5 8" id="KW-0648">Protein biosynthesis</keyword>
<dbReference type="GO" id="GO:0005737">
    <property type="term" value="C:cytoplasm"/>
    <property type="evidence" value="ECO:0007669"/>
    <property type="project" value="UniProtKB-SubCell"/>
</dbReference>
<comment type="similarity">
    <text evidence="7 8">Belongs to the SelA family.</text>
</comment>
<dbReference type="GO" id="GO:0001717">
    <property type="term" value="P:conversion of seryl-tRNAsec to selenocys-tRNAsec"/>
    <property type="evidence" value="ECO:0007669"/>
    <property type="project" value="UniProtKB-UniRule"/>
</dbReference>
<proteinExistence type="inferred from homology"/>
<evidence type="ECO:0000256" key="8">
    <source>
        <dbReference type="HAMAP-Rule" id="MF_00423"/>
    </source>
</evidence>
<protein>
    <recommendedName>
        <fullName evidence="8">L-seryl-tRNA(Sec) selenium transferase</fullName>
        <ecNumber evidence="8">2.9.1.1</ecNumber>
    </recommendedName>
    <alternativeName>
        <fullName evidence="8">Selenocysteine synthase</fullName>
        <shortName evidence="8">Sec synthase</shortName>
    </alternativeName>
    <alternativeName>
        <fullName evidence="8">Selenocysteinyl-tRNA(Sec) synthase</fullName>
    </alternativeName>
</protein>
<dbReference type="GO" id="GO:0001514">
    <property type="term" value="P:selenocysteine incorporation"/>
    <property type="evidence" value="ECO:0007669"/>
    <property type="project" value="UniProtKB-UniRule"/>
</dbReference>
<dbReference type="UniPathway" id="UPA00906">
    <property type="reaction ID" value="UER00896"/>
</dbReference>
<sequence>MTKKVSVPSMTEMLQTHMVKELLADYPRELVVDCFRKVTAASRKQQLESGDKAKTLDCLLSEAKKMIAKAYQPTLKKVVNATGTILHTNLGRSKLPSDLKEQLLNVAFHFTNVEYDLETGQRGSRYEHLEKLLITLTGAEAALVVNNNAAAVLLSLSALASGKEVIVSRGELVEIGGSFRIPEIMKLSGCDLKEVGTTNKTYASDYERAIDEEQTGLLMKVHRSNFTISGFTESISLKELKTVADAAELPLIYDMGSGTLIELDKYGLRKEETVSGALRDGADIVTFSGDKLLGGPQAGIIVGKKEFIDQMKQHQLTRALRIDKLTIAMLEGTLRQYLDEEKAIQTIPALHMLTVSESVLKEKAETLFNSLSHLNEADITLTRGKSQVGGGSMPEQELSTWIVSVKPKKISVTEFAFRLRQGESPVIGRIHSDRYLLDVRTIEKEEIELISEKVTEILAF</sequence>
<keyword evidence="11" id="KW-1185">Reference proteome</keyword>
<dbReference type="InterPro" id="IPR015424">
    <property type="entry name" value="PyrdxlP-dep_Trfase"/>
</dbReference>
<comment type="cofactor">
    <cofactor evidence="1 8 9">
        <name>pyridoxal 5'-phosphate</name>
        <dbReference type="ChEBI" id="CHEBI:597326"/>
    </cofactor>
</comment>
<keyword evidence="2 8" id="KW-0963">Cytoplasm</keyword>
<evidence type="ECO:0000256" key="4">
    <source>
        <dbReference type="ARBA" id="ARBA00022898"/>
    </source>
</evidence>
<comment type="caution">
    <text evidence="10">The sequence shown here is derived from an EMBL/GenBank/DDBJ whole genome shotgun (WGS) entry which is preliminary data.</text>
</comment>
<evidence type="ECO:0000256" key="7">
    <source>
        <dbReference type="ARBA" id="ARBA00044507"/>
    </source>
</evidence>
<accession>A0A430AQF9</accession>
<evidence type="ECO:0000256" key="6">
    <source>
        <dbReference type="ARBA" id="ARBA00023266"/>
    </source>
</evidence>
<dbReference type="RefSeq" id="WP_126809611.1">
    <property type="nucleotide sequence ID" value="NZ_NGKA01000016.1"/>
</dbReference>
<dbReference type="Proteomes" id="UP000287605">
    <property type="component" value="Unassembled WGS sequence"/>
</dbReference>
<comment type="pathway">
    <text evidence="8">Aminoacyl-tRNA biosynthesis; selenocysteinyl-tRNA(Sec) biosynthesis; selenocysteinyl-tRNA(Sec) from L-seryl-tRNA(Sec) (bacterial route): step 1/1.</text>
</comment>
<dbReference type="Pfam" id="PF03841">
    <property type="entry name" value="SelA"/>
    <property type="match status" value="1"/>
</dbReference>
<keyword evidence="3 8" id="KW-0808">Transferase</keyword>
<keyword evidence="4 8" id="KW-0663">Pyridoxal phosphate</keyword>
<dbReference type="EMBL" id="NGKA01000016">
    <property type="protein sequence ID" value="RSU10137.1"/>
    <property type="molecule type" value="Genomic_DNA"/>
</dbReference>
<keyword evidence="6 8" id="KW-0711">Selenium</keyword>
<dbReference type="GO" id="GO:0004125">
    <property type="term" value="F:L-seryl-tRNA(Sec) selenium transferase activity"/>
    <property type="evidence" value="ECO:0007669"/>
    <property type="project" value="UniProtKB-UniRule"/>
</dbReference>
<dbReference type="Gene3D" id="3.90.1150.180">
    <property type="match status" value="1"/>
</dbReference>
<dbReference type="EC" id="2.9.1.1" evidence="8"/>
<dbReference type="PANTHER" id="PTHR32328:SF0">
    <property type="entry name" value="L-SERYL-TRNA(SEC) SELENIUM TRANSFERASE"/>
    <property type="match status" value="1"/>
</dbReference>
<dbReference type="PANTHER" id="PTHR32328">
    <property type="entry name" value="L-SERYL-TRNA(SEC) SELENIUM TRANSFERASE"/>
    <property type="match status" value="1"/>
</dbReference>
<evidence type="ECO:0000256" key="1">
    <source>
        <dbReference type="ARBA" id="ARBA00001933"/>
    </source>
</evidence>
<dbReference type="NCBIfam" id="TIGR00474">
    <property type="entry name" value="selA"/>
    <property type="match status" value="1"/>
</dbReference>
<comment type="catalytic activity">
    <reaction evidence="8">
        <text>L-seryl-tRNA(Sec) + selenophosphate + H(+) = L-selenocysteinyl-tRNA(Sec) + phosphate</text>
        <dbReference type="Rhea" id="RHEA:22728"/>
        <dbReference type="Rhea" id="RHEA-COMP:9742"/>
        <dbReference type="Rhea" id="RHEA-COMP:9743"/>
        <dbReference type="ChEBI" id="CHEBI:15378"/>
        <dbReference type="ChEBI" id="CHEBI:16144"/>
        <dbReference type="ChEBI" id="CHEBI:43474"/>
        <dbReference type="ChEBI" id="CHEBI:78533"/>
        <dbReference type="ChEBI" id="CHEBI:78573"/>
        <dbReference type="EC" id="2.9.1.1"/>
    </reaction>
</comment>